<evidence type="ECO:0000256" key="1">
    <source>
        <dbReference type="SAM" id="MobiDB-lite"/>
    </source>
</evidence>
<feature type="domain" description="VWFA" evidence="2">
    <location>
        <begin position="257"/>
        <end position="434"/>
    </location>
</feature>
<evidence type="ECO:0000313" key="4">
    <source>
        <dbReference type="Proteomes" id="UP001320420"/>
    </source>
</evidence>
<comment type="caution">
    <text evidence="3">The sequence shown here is derived from an EMBL/GenBank/DDBJ whole genome shotgun (WGS) entry which is preliminary data.</text>
</comment>
<dbReference type="PANTHER" id="PTHR34706">
    <property type="entry name" value="SLR1338 PROTEIN"/>
    <property type="match status" value="1"/>
</dbReference>
<accession>A0AAN9V749</accession>
<dbReference type="SUPFAM" id="SSF53300">
    <property type="entry name" value="vWA-like"/>
    <property type="match status" value="1"/>
</dbReference>
<proteinExistence type="predicted"/>
<dbReference type="InterPro" id="IPR036465">
    <property type="entry name" value="vWFA_dom_sf"/>
</dbReference>
<dbReference type="PROSITE" id="PS50234">
    <property type="entry name" value="VWFA"/>
    <property type="match status" value="1"/>
</dbReference>
<dbReference type="Proteomes" id="UP001320420">
    <property type="component" value="Unassembled WGS sequence"/>
</dbReference>
<feature type="region of interest" description="Disordered" evidence="1">
    <location>
        <begin position="1"/>
        <end position="32"/>
    </location>
</feature>
<organism evidence="3 4">
    <name type="scientific">Diatrype stigma</name>
    <dbReference type="NCBI Taxonomy" id="117547"/>
    <lineage>
        <taxon>Eukaryota</taxon>
        <taxon>Fungi</taxon>
        <taxon>Dikarya</taxon>
        <taxon>Ascomycota</taxon>
        <taxon>Pezizomycotina</taxon>
        <taxon>Sordariomycetes</taxon>
        <taxon>Xylariomycetidae</taxon>
        <taxon>Xylariales</taxon>
        <taxon>Diatrypaceae</taxon>
        <taxon>Diatrype</taxon>
    </lineage>
</organism>
<dbReference type="AlphaFoldDB" id="A0AAN9V749"/>
<evidence type="ECO:0000259" key="2">
    <source>
        <dbReference type="PROSITE" id="PS50234"/>
    </source>
</evidence>
<dbReference type="EMBL" id="JAKJXP020000010">
    <property type="protein sequence ID" value="KAK7755774.1"/>
    <property type="molecule type" value="Genomic_DNA"/>
</dbReference>
<sequence length="498" mass="53912">MHSRIVISSPGDKTNPFKLHHRKHHDSHHQQSLHINNPAAHWVETYDAGIPDQHLSPDDAVAATTPTAERRSRSRLSLSRLFPSSSPSRQRRSPSAASSRTSGSGDNAVSPSSPHLSPVFGPSLGGPFSRRRRSNSSAARDDNWGQQQEAAEAIEGDERRSYRSPIANRSPPTRRPRQPSPPPAYSDRATAESGPTLGALPPYETGDGARAPEPAPAPVAAEAGSNSSSRNNSGRVRGRGQQRTDRKDPLAFLSQFDTIFLIDDSMSMWGSSWSEAETALAAIAPVCTAYDEDGVDVYFLDHQSGERDDAARGSAGTGYRHVRSAAQVAALFRSVQEPMGGMTLTGMRLQRILQTYLQNYEQRVREAGGDTMCVKPVNIIVVTDGAPTDEPGDVIRQVARRLDRLGAPPYQVGIQFFQVGDDRDASTALRQLDEGLRHHSESGEELRDIVDTVTFDGTASGRGGGPTLTTDGILKTVLGAVNRRYDQMDLNAGKEQPG</sequence>
<feature type="compositionally biased region" description="Low complexity" evidence="1">
    <location>
        <begin position="58"/>
        <end position="67"/>
    </location>
</feature>
<evidence type="ECO:0000313" key="3">
    <source>
        <dbReference type="EMBL" id="KAK7755774.1"/>
    </source>
</evidence>
<dbReference type="SMART" id="SM00327">
    <property type="entry name" value="VWA"/>
    <property type="match status" value="1"/>
</dbReference>
<gene>
    <name evidence="3" type="ORF">SLS62_002059</name>
</gene>
<feature type="compositionally biased region" description="Basic residues" evidence="1">
    <location>
        <begin position="18"/>
        <end position="27"/>
    </location>
</feature>
<name>A0AAN9V749_9PEZI</name>
<protein>
    <recommendedName>
        <fullName evidence="2">VWFA domain-containing protein</fullName>
    </recommendedName>
</protein>
<feature type="compositionally biased region" description="Polar residues" evidence="1">
    <location>
        <begin position="105"/>
        <end position="115"/>
    </location>
</feature>
<feature type="region of interest" description="Disordered" evidence="1">
    <location>
        <begin position="50"/>
        <end position="249"/>
    </location>
</feature>
<reference evidence="3 4" key="1">
    <citation type="submission" date="2024-02" db="EMBL/GenBank/DDBJ databases">
        <title>De novo assembly and annotation of 12 fungi associated with fruit tree decline syndrome in Ontario, Canada.</title>
        <authorList>
            <person name="Sulman M."/>
            <person name="Ellouze W."/>
            <person name="Ilyukhin E."/>
        </authorList>
    </citation>
    <scope>NUCLEOTIDE SEQUENCE [LARGE SCALE GENOMIC DNA]</scope>
    <source>
        <strain evidence="3 4">M11/M66-122</strain>
    </source>
</reference>
<dbReference type="Gene3D" id="3.40.50.410">
    <property type="entry name" value="von Willebrand factor, type A domain"/>
    <property type="match status" value="1"/>
</dbReference>
<keyword evidence="4" id="KW-1185">Reference proteome</keyword>
<dbReference type="Pfam" id="PF00092">
    <property type="entry name" value="VWA"/>
    <property type="match status" value="1"/>
</dbReference>
<feature type="compositionally biased region" description="Low complexity" evidence="1">
    <location>
        <begin position="75"/>
        <end position="104"/>
    </location>
</feature>
<feature type="compositionally biased region" description="Low complexity" evidence="1">
    <location>
        <begin position="218"/>
        <end position="235"/>
    </location>
</feature>
<dbReference type="PANTHER" id="PTHR34706:SF1">
    <property type="entry name" value="VWFA DOMAIN-CONTAINING PROTEIN"/>
    <property type="match status" value="1"/>
</dbReference>
<dbReference type="InterPro" id="IPR002035">
    <property type="entry name" value="VWF_A"/>
</dbReference>